<comment type="caution">
    <text evidence="3">The sequence shown here is derived from an EMBL/GenBank/DDBJ whole genome shotgun (WGS) entry which is preliminary data.</text>
</comment>
<dbReference type="Gene3D" id="3.80.10.10">
    <property type="entry name" value="Ribonuclease Inhibitor"/>
    <property type="match status" value="2"/>
</dbReference>
<dbReference type="EMBL" id="VFQX01000061">
    <property type="protein sequence ID" value="KAF0973377.1"/>
    <property type="molecule type" value="Genomic_DNA"/>
</dbReference>
<dbReference type="SUPFAM" id="SSF52047">
    <property type="entry name" value="RNI-like"/>
    <property type="match status" value="1"/>
</dbReference>
<evidence type="ECO:0000313" key="3">
    <source>
        <dbReference type="EMBL" id="KAF0973377.1"/>
    </source>
</evidence>
<feature type="region of interest" description="Disordered" evidence="1">
    <location>
        <begin position="1"/>
        <end position="42"/>
    </location>
</feature>
<evidence type="ECO:0000256" key="1">
    <source>
        <dbReference type="SAM" id="MobiDB-lite"/>
    </source>
</evidence>
<dbReference type="OrthoDB" id="2398163at2759"/>
<dbReference type="SUPFAM" id="SSF52058">
    <property type="entry name" value="L domain-like"/>
    <property type="match status" value="1"/>
</dbReference>
<dbReference type="SUPFAM" id="SSF81383">
    <property type="entry name" value="F-box domain"/>
    <property type="match status" value="1"/>
</dbReference>
<evidence type="ECO:0000259" key="2">
    <source>
        <dbReference type="Pfam" id="PF12937"/>
    </source>
</evidence>
<dbReference type="AlphaFoldDB" id="A0A6A5B726"/>
<proteinExistence type="predicted"/>
<dbReference type="VEuPathDB" id="AmoebaDB:NfTy_092300"/>
<dbReference type="InterPro" id="IPR032675">
    <property type="entry name" value="LRR_dom_sf"/>
</dbReference>
<protein>
    <recommendedName>
        <fullName evidence="2">F-box domain-containing protein</fullName>
    </recommendedName>
</protein>
<dbReference type="InterPro" id="IPR001810">
    <property type="entry name" value="F-box_dom"/>
</dbReference>
<dbReference type="RefSeq" id="XP_044558090.1">
    <property type="nucleotide sequence ID" value="XM_044712453.1"/>
</dbReference>
<dbReference type="Gene3D" id="1.20.1280.50">
    <property type="match status" value="1"/>
</dbReference>
<accession>A0A6A5B726</accession>
<dbReference type="VEuPathDB" id="AmoebaDB:NF0072710"/>
<dbReference type="Proteomes" id="UP000444721">
    <property type="component" value="Unassembled WGS sequence"/>
</dbReference>
<gene>
    <name evidence="3" type="ORF">FDP41_008584</name>
</gene>
<evidence type="ECO:0000313" key="4">
    <source>
        <dbReference type="Proteomes" id="UP000444721"/>
    </source>
</evidence>
<reference evidence="3 4" key="1">
    <citation type="journal article" date="2019" name="Sci. Rep.">
        <title>Nanopore sequencing improves the draft genome of the human pathogenic amoeba Naegleria fowleri.</title>
        <authorList>
            <person name="Liechti N."/>
            <person name="Schurch N."/>
            <person name="Bruggmann R."/>
            <person name="Wittwer M."/>
        </authorList>
    </citation>
    <scope>NUCLEOTIDE SEQUENCE [LARGE SCALE GENOMIC DNA]</scope>
    <source>
        <strain evidence="3 4">ATCC 30894</strain>
    </source>
</reference>
<sequence>MSKRNAEEAFSSKDTPKQHDGKMNHQHQQVEPTNGESESVEEQDCTLVPYSKRVKENNCTMVACTNNDVMNDEDTATDNLFSKISQSIDQYEVVLRKIRVSQSGVGNILYRDLKQLGQDAVLKLREDLERSHCKLVQLLNEQTQSAKKNDTEMNQSDVNYIDKNLNQVLPTDLLSYIFSYSLFFDFVRISHTCKLWRNIAMTKAEALTAFDISDDISFINGLFLFKRFIEWRIENIRHVSIYADVFSKCGHKFNAVRKMDAFIQHSNMAGYPNLERVKKLYTRQFTFFGNITLPGLEFLQFKSFKDAIIDFFHLSMFGLALVDTLLPMLDFTKIDRIQLISNTRLLASFIRFLQDTDPSKAGSKAKIKTFLTNINDHVKYLILTTKDDEEYEEEDEGTTESSEEFNLASLEKLTVKVGSSKLFKMLKFNPAKLKSCTIVNWVSKHAMDASEMETKSEEERQEISEFHSILDRFYNVSCLRLEYVHSIFFKSYSFEKFNNLKSLKVLEIEGEVLERLGPKLVSLKVQRISNFKPQLIESCTKLKHLVLGSRFLADVNIQKLEKLKKLHILSSQKHKLSKLKIESPTVEIILCYADIRSLEITCPNLCFIHCANVSPIDDLLIRTNKLQYFTVEETTINSLTILSYPIPNQTAENVSPLIKASCLSYVQVVKQMECPYLRSISISNMEVLKNMIALQQTPLLVNMDISETIVDTSLLIQALKTFPIQKIAISNCSTTDRSDENVVDLNGVELKEIYVKECDFGVSKFVVQVFSKFEKIDTLCMQDCYLDPSFIRSVCQPEENEWKNLQSLEVDICANLSGDEISMLYRNIEHYENLKNLSLLIYPDRETESFHHARFPQTLEMFNGTFNTLEIVRSKSGKHLPNVICNLKTLIIQPCPSSKFFDINSLFQSLNDLFVVSDDDNDGKNSKNSEHPLYTSQLENIFTDDVQDLDTEPPRMSLLTHVMKNLPSLRYVSKSFFVDEPVDLAAARPDIRFQED</sequence>
<dbReference type="InterPro" id="IPR036047">
    <property type="entry name" value="F-box-like_dom_sf"/>
</dbReference>
<organism evidence="3 4">
    <name type="scientific">Naegleria fowleri</name>
    <name type="common">Brain eating amoeba</name>
    <dbReference type="NCBI Taxonomy" id="5763"/>
    <lineage>
        <taxon>Eukaryota</taxon>
        <taxon>Discoba</taxon>
        <taxon>Heterolobosea</taxon>
        <taxon>Tetramitia</taxon>
        <taxon>Eutetramitia</taxon>
        <taxon>Vahlkampfiidae</taxon>
        <taxon>Naegleria</taxon>
    </lineage>
</organism>
<name>A0A6A5B726_NAEFO</name>
<dbReference type="Pfam" id="PF12937">
    <property type="entry name" value="F-box-like"/>
    <property type="match status" value="1"/>
</dbReference>
<dbReference type="OMA" id="EVDICAN"/>
<dbReference type="GeneID" id="68115802"/>
<dbReference type="VEuPathDB" id="AmoebaDB:FDP41_008584"/>
<dbReference type="CDD" id="cd09917">
    <property type="entry name" value="F-box_SF"/>
    <property type="match status" value="1"/>
</dbReference>
<feature type="compositionally biased region" description="Basic and acidic residues" evidence="1">
    <location>
        <begin position="1"/>
        <end position="23"/>
    </location>
</feature>
<feature type="compositionally biased region" description="Polar residues" evidence="1">
    <location>
        <begin position="26"/>
        <end position="37"/>
    </location>
</feature>
<keyword evidence="4" id="KW-1185">Reference proteome</keyword>
<feature type="domain" description="F-box" evidence="2">
    <location>
        <begin position="168"/>
        <end position="201"/>
    </location>
</feature>